<feature type="domain" description="HTH tetR-type" evidence="5">
    <location>
        <begin position="9"/>
        <end position="69"/>
    </location>
</feature>
<dbReference type="Pfam" id="PF00440">
    <property type="entry name" value="TetR_N"/>
    <property type="match status" value="1"/>
</dbReference>
<dbReference type="SUPFAM" id="SSF48498">
    <property type="entry name" value="Tetracyclin repressor-like, C-terminal domain"/>
    <property type="match status" value="1"/>
</dbReference>
<organism evidence="6 7">
    <name type="scientific">Tsukamurella sputi</name>
    <dbReference type="NCBI Taxonomy" id="2591848"/>
    <lineage>
        <taxon>Bacteria</taxon>
        <taxon>Bacillati</taxon>
        <taxon>Actinomycetota</taxon>
        <taxon>Actinomycetes</taxon>
        <taxon>Mycobacteriales</taxon>
        <taxon>Tsukamurellaceae</taxon>
        <taxon>Tsukamurella</taxon>
    </lineage>
</organism>
<dbReference type="Gene3D" id="1.10.357.10">
    <property type="entry name" value="Tetracycline Repressor, domain 2"/>
    <property type="match status" value="1"/>
</dbReference>
<dbReference type="GO" id="GO:0003677">
    <property type="term" value="F:DNA binding"/>
    <property type="evidence" value="ECO:0007669"/>
    <property type="project" value="UniProtKB-UniRule"/>
</dbReference>
<evidence type="ECO:0000313" key="7">
    <source>
        <dbReference type="Proteomes" id="UP000319792"/>
    </source>
</evidence>
<gene>
    <name evidence="6" type="ORF">FK268_07970</name>
</gene>
<dbReference type="PROSITE" id="PS01081">
    <property type="entry name" value="HTH_TETR_1"/>
    <property type="match status" value="1"/>
</dbReference>
<dbReference type="InterPro" id="IPR009057">
    <property type="entry name" value="Homeodomain-like_sf"/>
</dbReference>
<protein>
    <submittedName>
        <fullName evidence="6">TetR/AcrR family transcriptional regulator</fullName>
    </submittedName>
</protein>
<evidence type="ECO:0000256" key="4">
    <source>
        <dbReference type="PROSITE-ProRule" id="PRU00335"/>
    </source>
</evidence>
<proteinExistence type="predicted"/>
<dbReference type="EMBL" id="VIGV01000002">
    <property type="protein sequence ID" value="TWS25457.1"/>
    <property type="molecule type" value="Genomic_DNA"/>
</dbReference>
<dbReference type="InterPro" id="IPR023772">
    <property type="entry name" value="DNA-bd_HTH_TetR-type_CS"/>
</dbReference>
<comment type="caution">
    <text evidence="6">The sequence shown here is derived from an EMBL/GenBank/DDBJ whole genome shotgun (WGS) entry which is preliminary data.</text>
</comment>
<reference evidence="6 7" key="1">
    <citation type="submission" date="2019-08" db="EMBL/GenBank/DDBJ databases">
        <title>Tsukamurella conjunctivitidis sp. nov., Tsukamurella assacharolytica sp. nov. and Tsukamurella sputae sp. nov. isolated from patients with conjunctivitis, bacteraemia (lymphoma) and respiratory infection (sputum) in Hong Kong.</title>
        <authorList>
            <person name="Fok K.M.N."/>
            <person name="Fong J.Y.H."/>
        </authorList>
    </citation>
    <scope>NUCLEOTIDE SEQUENCE [LARGE SCALE GENOMIC DNA]</scope>
    <source>
        <strain evidence="6 7">HKU70</strain>
    </source>
</reference>
<dbReference type="Proteomes" id="UP000319792">
    <property type="component" value="Unassembled WGS sequence"/>
</dbReference>
<dbReference type="SUPFAM" id="SSF46689">
    <property type="entry name" value="Homeodomain-like"/>
    <property type="match status" value="1"/>
</dbReference>
<keyword evidence="2 4" id="KW-0238">DNA-binding</keyword>
<evidence type="ECO:0000259" key="5">
    <source>
        <dbReference type="PROSITE" id="PS50977"/>
    </source>
</evidence>
<dbReference type="AlphaFoldDB" id="A0A5C5RR20"/>
<dbReference type="InterPro" id="IPR036271">
    <property type="entry name" value="Tet_transcr_reg_TetR-rel_C_sf"/>
</dbReference>
<keyword evidence="7" id="KW-1185">Reference proteome</keyword>
<evidence type="ECO:0000256" key="3">
    <source>
        <dbReference type="ARBA" id="ARBA00023163"/>
    </source>
</evidence>
<dbReference type="PANTHER" id="PTHR47506:SF1">
    <property type="entry name" value="HTH-TYPE TRANSCRIPTIONAL REGULATOR YJDC"/>
    <property type="match status" value="1"/>
</dbReference>
<keyword evidence="3" id="KW-0804">Transcription</keyword>
<evidence type="ECO:0000313" key="6">
    <source>
        <dbReference type="EMBL" id="TWS25457.1"/>
    </source>
</evidence>
<keyword evidence="1" id="KW-0805">Transcription regulation</keyword>
<accession>A0A5C5RR20</accession>
<dbReference type="PANTHER" id="PTHR47506">
    <property type="entry name" value="TRANSCRIPTIONAL REGULATORY PROTEIN"/>
    <property type="match status" value="1"/>
</dbReference>
<dbReference type="Gene3D" id="1.10.10.60">
    <property type="entry name" value="Homeodomain-like"/>
    <property type="match status" value="1"/>
</dbReference>
<feature type="DNA-binding region" description="H-T-H motif" evidence="4">
    <location>
        <begin position="32"/>
        <end position="51"/>
    </location>
</feature>
<dbReference type="OrthoDB" id="9805134at2"/>
<dbReference type="PRINTS" id="PR00455">
    <property type="entry name" value="HTHTETR"/>
</dbReference>
<evidence type="ECO:0000256" key="2">
    <source>
        <dbReference type="ARBA" id="ARBA00023125"/>
    </source>
</evidence>
<dbReference type="InterPro" id="IPR001647">
    <property type="entry name" value="HTH_TetR"/>
</dbReference>
<evidence type="ECO:0000256" key="1">
    <source>
        <dbReference type="ARBA" id="ARBA00023015"/>
    </source>
</evidence>
<sequence>MNTRGRPRSFDREAALDAAALLFWEKGFEATSIRDLTERLGIEAPSLYRAFGDKRQLFTEAVADYDRRYGGFIARALREPTARAVATRLLTEGPELYTRDGLPRGCLVVSGDAGTTDAVVAESMIAMRSANVQGLAERIAQDVDAGLLPADVDALALARFTMSVVNGLAQAAREGVPVQELRQVGRVALNAWPVSS</sequence>
<dbReference type="PROSITE" id="PS50977">
    <property type="entry name" value="HTH_TETR_2"/>
    <property type="match status" value="1"/>
</dbReference>
<name>A0A5C5RR20_9ACTN</name>